<organism evidence="2 3">
    <name type="scientific">Rhizodiscina lignyota</name>
    <dbReference type="NCBI Taxonomy" id="1504668"/>
    <lineage>
        <taxon>Eukaryota</taxon>
        <taxon>Fungi</taxon>
        <taxon>Dikarya</taxon>
        <taxon>Ascomycota</taxon>
        <taxon>Pezizomycotina</taxon>
        <taxon>Dothideomycetes</taxon>
        <taxon>Pleosporomycetidae</taxon>
        <taxon>Aulographales</taxon>
        <taxon>Rhizodiscinaceae</taxon>
        <taxon>Rhizodiscina</taxon>
    </lineage>
</organism>
<dbReference type="AlphaFoldDB" id="A0A9P4ID84"/>
<feature type="compositionally biased region" description="Basic residues" evidence="1">
    <location>
        <begin position="383"/>
        <end position="393"/>
    </location>
</feature>
<feature type="compositionally biased region" description="Basic and acidic residues" evidence="1">
    <location>
        <begin position="139"/>
        <end position="162"/>
    </location>
</feature>
<feature type="region of interest" description="Disordered" evidence="1">
    <location>
        <begin position="308"/>
        <end position="441"/>
    </location>
</feature>
<feature type="region of interest" description="Disordered" evidence="1">
    <location>
        <begin position="1"/>
        <end position="96"/>
    </location>
</feature>
<proteinExistence type="predicted"/>
<feature type="region of interest" description="Disordered" evidence="1">
    <location>
        <begin position="139"/>
        <end position="177"/>
    </location>
</feature>
<feature type="compositionally biased region" description="Basic and acidic residues" evidence="1">
    <location>
        <begin position="17"/>
        <end position="29"/>
    </location>
</feature>
<reference evidence="2" key="1">
    <citation type="journal article" date="2020" name="Stud. Mycol.">
        <title>101 Dothideomycetes genomes: a test case for predicting lifestyles and emergence of pathogens.</title>
        <authorList>
            <person name="Haridas S."/>
            <person name="Albert R."/>
            <person name="Binder M."/>
            <person name="Bloem J."/>
            <person name="Labutti K."/>
            <person name="Salamov A."/>
            <person name="Andreopoulos B."/>
            <person name="Baker S."/>
            <person name="Barry K."/>
            <person name="Bills G."/>
            <person name="Bluhm B."/>
            <person name="Cannon C."/>
            <person name="Castanera R."/>
            <person name="Culley D."/>
            <person name="Daum C."/>
            <person name="Ezra D."/>
            <person name="Gonzalez J."/>
            <person name="Henrissat B."/>
            <person name="Kuo A."/>
            <person name="Liang C."/>
            <person name="Lipzen A."/>
            <person name="Lutzoni F."/>
            <person name="Magnuson J."/>
            <person name="Mondo S."/>
            <person name="Nolan M."/>
            <person name="Ohm R."/>
            <person name="Pangilinan J."/>
            <person name="Park H.-J."/>
            <person name="Ramirez L."/>
            <person name="Alfaro M."/>
            <person name="Sun H."/>
            <person name="Tritt A."/>
            <person name="Yoshinaga Y."/>
            <person name="Zwiers L.-H."/>
            <person name="Turgeon B."/>
            <person name="Goodwin S."/>
            <person name="Spatafora J."/>
            <person name="Crous P."/>
            <person name="Grigoriev I."/>
        </authorList>
    </citation>
    <scope>NUCLEOTIDE SEQUENCE</scope>
    <source>
        <strain evidence="2">CBS 133067</strain>
    </source>
</reference>
<feature type="compositionally biased region" description="Basic and acidic residues" evidence="1">
    <location>
        <begin position="497"/>
        <end position="508"/>
    </location>
</feature>
<feature type="compositionally biased region" description="Low complexity" evidence="1">
    <location>
        <begin position="66"/>
        <end position="77"/>
    </location>
</feature>
<feature type="compositionally biased region" description="Basic and acidic residues" evidence="1">
    <location>
        <begin position="476"/>
        <end position="486"/>
    </location>
</feature>
<feature type="region of interest" description="Disordered" evidence="1">
    <location>
        <begin position="273"/>
        <end position="295"/>
    </location>
</feature>
<gene>
    <name evidence="2" type="ORF">NA57DRAFT_58323</name>
</gene>
<feature type="compositionally biased region" description="Polar residues" evidence="1">
    <location>
        <begin position="7"/>
        <end position="16"/>
    </location>
</feature>
<evidence type="ECO:0000313" key="2">
    <source>
        <dbReference type="EMBL" id="KAF2096407.1"/>
    </source>
</evidence>
<feature type="compositionally biased region" description="Basic residues" evidence="1">
    <location>
        <begin position="365"/>
        <end position="374"/>
    </location>
</feature>
<dbReference type="Proteomes" id="UP000799772">
    <property type="component" value="Unassembled WGS sequence"/>
</dbReference>
<evidence type="ECO:0000256" key="1">
    <source>
        <dbReference type="SAM" id="MobiDB-lite"/>
    </source>
</evidence>
<name>A0A9P4ID84_9PEZI</name>
<feature type="compositionally biased region" description="Basic and acidic residues" evidence="1">
    <location>
        <begin position="423"/>
        <end position="441"/>
    </location>
</feature>
<feature type="compositionally biased region" description="Polar residues" evidence="1">
    <location>
        <begin position="398"/>
        <end position="413"/>
    </location>
</feature>
<feature type="compositionally biased region" description="Polar residues" evidence="1">
    <location>
        <begin position="322"/>
        <end position="334"/>
    </location>
</feature>
<accession>A0A9P4ID84</accession>
<comment type="caution">
    <text evidence="2">The sequence shown here is derived from an EMBL/GenBank/DDBJ whole genome shotgun (WGS) entry which is preliminary data.</text>
</comment>
<feature type="region of interest" description="Disordered" evidence="1">
    <location>
        <begin position="476"/>
        <end position="514"/>
    </location>
</feature>
<feature type="region of interest" description="Disordered" evidence="1">
    <location>
        <begin position="213"/>
        <end position="252"/>
    </location>
</feature>
<feature type="compositionally biased region" description="Basic and acidic residues" evidence="1">
    <location>
        <begin position="350"/>
        <end position="364"/>
    </location>
</feature>
<feature type="compositionally biased region" description="Basic and acidic residues" evidence="1">
    <location>
        <begin position="219"/>
        <end position="248"/>
    </location>
</feature>
<protein>
    <submittedName>
        <fullName evidence="2">Uncharacterized protein</fullName>
    </submittedName>
</protein>
<dbReference type="EMBL" id="ML978129">
    <property type="protein sequence ID" value="KAF2096407.1"/>
    <property type="molecule type" value="Genomic_DNA"/>
</dbReference>
<sequence length="591" mass="68172">MDRRSSETLQFDISNSPRREHIELEERTTPSRSTASARHSRPSGAHHNIRPPPGHTQRIQRRDLHSPQPSQSSVSSSFHPRPGAQQVHHPPDHAQQWSFDSIDHEDVSEEEHEPSLRRLSLDSVGSAKIRRVGAVREHIRERQDLRQQESPNGDRESTKLDNDDNQEQHSCGRCRRRHRWSHEHEELGCPRCRRRHQLHHIPEGKYYCAPHQSWRHQRKEVSHDDRRTHRRSGEFHSRSRQDNAESRRTVPTRTFSSKIGEWFSSLKHGFDLNRRSQMGSRRRHRREQSSLKGDGRLSRLGINFLTPFGGYNPSSERVPYPSSGSAVNVSSRPRINQPGERMRGPPGHDSSTEAERMAERESRTRGQRRAHKVQHGGTGVSSNRRKFKNRTAHHSVEEVTSSEITPLHNNLSNEVAKVPPLRQHHDGESGKHSRRPSDPTRENLRRFLREQEGPSPPPPRRFPSAAMQGLYSPTYQEEREQAADRRRRERASALPHELLDPGRMEGERSPSASEYTEITQLSASDQGLATRPATEHSLRRTQGHRRHTLSDSNLVWIDPLRSDSEVAVIDGGWPRAKVTHEQRQSFFMQNA</sequence>
<evidence type="ECO:0000313" key="3">
    <source>
        <dbReference type="Proteomes" id="UP000799772"/>
    </source>
</evidence>
<keyword evidence="3" id="KW-1185">Reference proteome</keyword>